<dbReference type="InterPro" id="IPR000668">
    <property type="entry name" value="Peptidase_C1A_C"/>
</dbReference>
<sequence length="373" mass="42496">MSLLCSWFIVCVLLLNDASAQDSRTYEHISPSPEKITYGALTPNETELLFDLYLRDYDKMYRSNDFRRERLDIFRENLLRYDKMNEADRGTAVYGIDQFSDWTFEEFKQRISGIKKEPFDLSVNESMVYYDDPSPGDKKIIPENFDWRDEGVVGRIKEQGFICGSCSAFATVATLEILYSIKHRSIKYFSEQQLLDCDTRSRGCGGGWSHNMIKYVQEAGGLESDKTYPYKGENATSECLFDKDMAILKVRRLVMVEPDSDMMTAHVCRNGPLAVSLSAESLYGYRGGVMHPPSSGCSKDLEHADHAATIVGYGVSEVRSEDDRNRKRSLPYWIVKNSWGKNYGGPRARGYFYIYRGDNTCGIENKPTGAVVE</sequence>
<evidence type="ECO:0000259" key="4">
    <source>
        <dbReference type="SMART" id="SM00848"/>
    </source>
</evidence>
<dbReference type="InterPro" id="IPR038765">
    <property type="entry name" value="Papain-like_cys_pep_sf"/>
</dbReference>
<evidence type="ECO:0000256" key="2">
    <source>
        <dbReference type="SAM" id="SignalP"/>
    </source>
</evidence>
<dbReference type="GO" id="GO:0008234">
    <property type="term" value="F:cysteine-type peptidase activity"/>
    <property type="evidence" value="ECO:0007669"/>
    <property type="project" value="InterPro"/>
</dbReference>
<keyword evidence="2" id="KW-0732">Signal</keyword>
<dbReference type="SMART" id="SM00645">
    <property type="entry name" value="Pept_C1"/>
    <property type="match status" value="1"/>
</dbReference>
<reference evidence="5" key="1">
    <citation type="submission" date="2021-12" db="EMBL/GenBank/DDBJ databases">
        <authorList>
            <person name="King R."/>
        </authorList>
    </citation>
    <scope>NUCLEOTIDE SEQUENCE</scope>
</reference>
<dbReference type="PANTHER" id="PTHR12411">
    <property type="entry name" value="CYSTEINE PROTEASE FAMILY C1-RELATED"/>
    <property type="match status" value="1"/>
</dbReference>
<dbReference type="InterPro" id="IPR013128">
    <property type="entry name" value="Peptidase_C1A"/>
</dbReference>
<evidence type="ECO:0000313" key="5">
    <source>
        <dbReference type="EMBL" id="CAH0391992.1"/>
    </source>
</evidence>
<dbReference type="InterPro" id="IPR039417">
    <property type="entry name" value="Peptidase_C1A_papain-like"/>
</dbReference>
<name>A0A9P0F4S4_BEMTA</name>
<dbReference type="GO" id="GO:0006508">
    <property type="term" value="P:proteolysis"/>
    <property type="evidence" value="ECO:0007669"/>
    <property type="project" value="InterPro"/>
</dbReference>
<proteinExistence type="inferred from homology"/>
<evidence type="ECO:0000313" key="6">
    <source>
        <dbReference type="Proteomes" id="UP001152759"/>
    </source>
</evidence>
<gene>
    <name evidence="5" type="ORF">BEMITA_LOCUS10554</name>
</gene>
<dbReference type="EMBL" id="OU963867">
    <property type="protein sequence ID" value="CAH0391992.1"/>
    <property type="molecule type" value="Genomic_DNA"/>
</dbReference>
<dbReference type="SUPFAM" id="SSF54001">
    <property type="entry name" value="Cysteine proteinases"/>
    <property type="match status" value="1"/>
</dbReference>
<feature type="domain" description="Peptidase C1A papain C-terminal" evidence="3">
    <location>
        <begin position="141"/>
        <end position="371"/>
    </location>
</feature>
<dbReference type="SMART" id="SM00848">
    <property type="entry name" value="Inhibitor_I29"/>
    <property type="match status" value="1"/>
</dbReference>
<accession>A0A9P0F4S4</accession>
<feature type="signal peptide" evidence="2">
    <location>
        <begin position="1"/>
        <end position="20"/>
    </location>
</feature>
<feature type="chain" id="PRO_5040411773" evidence="2">
    <location>
        <begin position="21"/>
        <end position="373"/>
    </location>
</feature>
<comment type="similarity">
    <text evidence="1">Belongs to the peptidase C1 family.</text>
</comment>
<protein>
    <submittedName>
        <fullName evidence="5">Uncharacterized protein</fullName>
    </submittedName>
</protein>
<dbReference type="AlphaFoldDB" id="A0A9P0F4S4"/>
<dbReference type="InterPro" id="IPR013201">
    <property type="entry name" value="Prot_inhib_I29"/>
</dbReference>
<dbReference type="PRINTS" id="PR00705">
    <property type="entry name" value="PAPAIN"/>
</dbReference>
<evidence type="ECO:0000259" key="3">
    <source>
        <dbReference type="SMART" id="SM00645"/>
    </source>
</evidence>
<evidence type="ECO:0000256" key="1">
    <source>
        <dbReference type="ARBA" id="ARBA00008455"/>
    </source>
</evidence>
<organism evidence="5 6">
    <name type="scientific">Bemisia tabaci</name>
    <name type="common">Sweetpotato whitefly</name>
    <name type="synonym">Aleurodes tabaci</name>
    <dbReference type="NCBI Taxonomy" id="7038"/>
    <lineage>
        <taxon>Eukaryota</taxon>
        <taxon>Metazoa</taxon>
        <taxon>Ecdysozoa</taxon>
        <taxon>Arthropoda</taxon>
        <taxon>Hexapoda</taxon>
        <taxon>Insecta</taxon>
        <taxon>Pterygota</taxon>
        <taxon>Neoptera</taxon>
        <taxon>Paraneoptera</taxon>
        <taxon>Hemiptera</taxon>
        <taxon>Sternorrhyncha</taxon>
        <taxon>Aleyrodoidea</taxon>
        <taxon>Aleyrodidae</taxon>
        <taxon>Aleyrodinae</taxon>
        <taxon>Bemisia</taxon>
    </lineage>
</organism>
<dbReference type="Pfam" id="PF08246">
    <property type="entry name" value="Inhibitor_I29"/>
    <property type="match status" value="1"/>
</dbReference>
<dbReference type="CDD" id="cd02248">
    <property type="entry name" value="Peptidase_C1A"/>
    <property type="match status" value="1"/>
</dbReference>
<dbReference type="Gene3D" id="3.90.70.10">
    <property type="entry name" value="Cysteine proteinases"/>
    <property type="match status" value="1"/>
</dbReference>
<dbReference type="Proteomes" id="UP001152759">
    <property type="component" value="Chromosome 6"/>
</dbReference>
<feature type="domain" description="Cathepsin propeptide inhibitor" evidence="4">
    <location>
        <begin position="50"/>
        <end position="107"/>
    </location>
</feature>
<dbReference type="Pfam" id="PF00112">
    <property type="entry name" value="Peptidase_C1"/>
    <property type="match status" value="1"/>
</dbReference>
<keyword evidence="6" id="KW-1185">Reference proteome</keyword>